<dbReference type="KEGG" id="tasa:A1Q1_01662"/>
<dbReference type="InterPro" id="IPR043837">
    <property type="entry name" value="Mtf2-like_C"/>
</dbReference>
<evidence type="ECO:0000313" key="3">
    <source>
        <dbReference type="EMBL" id="EJT49181.1"/>
    </source>
</evidence>
<dbReference type="Pfam" id="PF19189">
    <property type="entry name" value="Mtf2"/>
    <property type="match status" value="1"/>
</dbReference>
<dbReference type="OrthoDB" id="2444174at2759"/>
<name>J5T4V7_TRIAS</name>
<dbReference type="AlphaFoldDB" id="J5T4V7"/>
<evidence type="ECO:0000313" key="4">
    <source>
        <dbReference type="Proteomes" id="UP000002748"/>
    </source>
</evidence>
<protein>
    <recommendedName>
        <fullName evidence="2">Mtf2-like C-terminal domain-containing protein</fullName>
    </recommendedName>
</protein>
<feature type="domain" description="Mtf2-like C-terminal" evidence="2">
    <location>
        <begin position="139"/>
        <end position="293"/>
    </location>
</feature>
<feature type="region of interest" description="Disordered" evidence="1">
    <location>
        <begin position="344"/>
        <end position="373"/>
    </location>
</feature>
<proteinExistence type="predicted"/>
<dbReference type="GeneID" id="25985176"/>
<dbReference type="InterPro" id="IPR040009">
    <property type="entry name" value="Mtf2/C5D6.12-like"/>
</dbReference>
<sequence length="373" mass="41802">MLAQKALRVTRCSCGVLRSTRAFSTEVPSESSSSTAPSAPSTSQASTSDLDTLAAALNDAPPTPTQSSRRPPQKKFGRRSGPTHAEKARFNDSLRRIFQDLERSHFGPSKVTASWEAMTRMPAVRLRKEDDSRELNAAIDALVEDLAAQRTPADVLAWAEDNVFKPEESSPEPMPSAVALHGSQSSGPTWPKTYPKALGALISHLRQLDAPHLALAMFEHARNLGVESYIAGCQTSAYNELIRVRWECFRDLKGVFQAVKEMEGAAVAWDRFTNRVVEDVVQQVGAEMLEKPDAWGPDAYEMLAGLEKSIALDHKIEQQVFERGTFFRERERVRTYGNHRDREYEHGGREYEHSGEQFNFGRERGRRDDFGDY</sequence>
<dbReference type="VEuPathDB" id="FungiDB:A1Q1_01662"/>
<reference evidence="3 4" key="1">
    <citation type="journal article" date="2012" name="Eukaryot. Cell">
        <title>Draft genome sequence of CBS 2479, the standard type strain of Trichosporon asahii.</title>
        <authorList>
            <person name="Yang R.Y."/>
            <person name="Li H.T."/>
            <person name="Zhu H."/>
            <person name="Zhou G.P."/>
            <person name="Wang M."/>
            <person name="Wang L."/>
        </authorList>
    </citation>
    <scope>NUCLEOTIDE SEQUENCE [LARGE SCALE GENOMIC DNA]</scope>
    <source>
        <strain evidence="4">ATCC 90039 / CBS 2479 / JCM 2466 / KCTC 7840 / NCYC 2677 / UAMH 7654</strain>
    </source>
</reference>
<accession>J5T4V7</accession>
<feature type="compositionally biased region" description="Low complexity" evidence="1">
    <location>
        <begin position="24"/>
        <end position="70"/>
    </location>
</feature>
<dbReference type="GO" id="GO:0005739">
    <property type="term" value="C:mitochondrion"/>
    <property type="evidence" value="ECO:0007669"/>
    <property type="project" value="InterPro"/>
</dbReference>
<feature type="region of interest" description="Disordered" evidence="1">
    <location>
        <begin position="23"/>
        <end position="92"/>
    </location>
</feature>
<dbReference type="PANTHER" id="PTHR39468:SF1">
    <property type="entry name" value="MTF2-LIKE C-TERMINAL DOMAIN-CONTAINING PROTEIN"/>
    <property type="match status" value="1"/>
</dbReference>
<dbReference type="RefSeq" id="XP_014180176.1">
    <property type="nucleotide sequence ID" value="XM_014324701.1"/>
</dbReference>
<feature type="region of interest" description="Disordered" evidence="1">
    <location>
        <begin position="166"/>
        <end position="187"/>
    </location>
</feature>
<gene>
    <name evidence="3" type="ORF">A1Q1_01662</name>
</gene>
<evidence type="ECO:0000256" key="1">
    <source>
        <dbReference type="SAM" id="MobiDB-lite"/>
    </source>
</evidence>
<dbReference type="EMBL" id="ALBS01000177">
    <property type="protein sequence ID" value="EJT49181.1"/>
    <property type="molecule type" value="Genomic_DNA"/>
</dbReference>
<evidence type="ECO:0000259" key="2">
    <source>
        <dbReference type="Pfam" id="PF19189"/>
    </source>
</evidence>
<organism evidence="3 4">
    <name type="scientific">Trichosporon asahii var. asahii (strain ATCC 90039 / CBS 2479 / JCM 2466 / KCTC 7840 / NBRC 103889/ NCYC 2677 / UAMH 7654)</name>
    <name type="common">Yeast</name>
    <dbReference type="NCBI Taxonomy" id="1186058"/>
    <lineage>
        <taxon>Eukaryota</taxon>
        <taxon>Fungi</taxon>
        <taxon>Dikarya</taxon>
        <taxon>Basidiomycota</taxon>
        <taxon>Agaricomycotina</taxon>
        <taxon>Tremellomycetes</taxon>
        <taxon>Trichosporonales</taxon>
        <taxon>Trichosporonaceae</taxon>
        <taxon>Trichosporon</taxon>
    </lineage>
</organism>
<comment type="caution">
    <text evidence="3">The sequence shown here is derived from an EMBL/GenBank/DDBJ whole genome shotgun (WGS) entry which is preliminary data.</text>
</comment>
<dbReference type="HOGENOM" id="CLU_742245_0_0_1"/>
<dbReference type="Proteomes" id="UP000002748">
    <property type="component" value="Unassembled WGS sequence"/>
</dbReference>
<dbReference type="PANTHER" id="PTHR39468">
    <property type="entry name" value="CHROMOSOME 7, WHOLE GENOME SHOTGUN SEQUENCE"/>
    <property type="match status" value="1"/>
</dbReference>